<dbReference type="InterPro" id="IPR006553">
    <property type="entry name" value="Leu-rich_rpt_Cys-con_subtyp"/>
</dbReference>
<dbReference type="GO" id="GO:0005730">
    <property type="term" value="C:nucleolus"/>
    <property type="evidence" value="ECO:0007669"/>
    <property type="project" value="InterPro"/>
</dbReference>
<dbReference type="InterPro" id="IPR027268">
    <property type="entry name" value="Peptidase_M4/M1_CTD_sf"/>
</dbReference>
<dbReference type="FunFam" id="2.60.40.1730:FF:000003">
    <property type="entry name" value="Transcription initiation factor TFIID subunit 2"/>
    <property type="match status" value="1"/>
</dbReference>
<evidence type="ECO:0000313" key="11">
    <source>
        <dbReference type="Proteomes" id="UP000069272"/>
    </source>
</evidence>
<dbReference type="CDD" id="cd09839">
    <property type="entry name" value="M1_like_TAF2"/>
    <property type="match status" value="1"/>
</dbReference>
<evidence type="ECO:0000256" key="9">
    <source>
        <dbReference type="SAM" id="MobiDB-lite"/>
    </source>
</evidence>
<dbReference type="InterPro" id="IPR057345">
    <property type="entry name" value="Ig-like_TAF2"/>
</dbReference>
<dbReference type="GO" id="GO:0008237">
    <property type="term" value="F:metallopeptidase activity"/>
    <property type="evidence" value="ECO:0007669"/>
    <property type="project" value="InterPro"/>
</dbReference>
<feature type="region of interest" description="Disordered" evidence="9">
    <location>
        <begin position="1001"/>
        <end position="1082"/>
    </location>
</feature>
<feature type="compositionally biased region" description="Low complexity" evidence="9">
    <location>
        <begin position="1659"/>
        <end position="1669"/>
    </location>
</feature>
<dbReference type="Gene3D" id="1.10.390.10">
    <property type="entry name" value="Neutral Protease Domain 2"/>
    <property type="match status" value="1"/>
</dbReference>
<dbReference type="InterPro" id="IPR023797">
    <property type="entry name" value="RNA3'_phos_cyclase_dom"/>
</dbReference>
<evidence type="ECO:0000256" key="8">
    <source>
        <dbReference type="ARBA" id="ARBA00033345"/>
    </source>
</evidence>
<keyword evidence="6" id="KW-0804">Transcription</keyword>
<feature type="compositionally biased region" description="Basic residues" evidence="9">
    <location>
        <begin position="2469"/>
        <end position="2478"/>
    </location>
</feature>
<dbReference type="InterPro" id="IPR057991">
    <property type="entry name" value="TPR_TAF2_C"/>
</dbReference>
<feature type="compositionally biased region" description="Polar residues" evidence="9">
    <location>
        <begin position="1001"/>
        <end position="1017"/>
    </location>
</feature>
<reference evidence="10" key="2">
    <citation type="submission" date="2022-08" db="UniProtKB">
        <authorList>
            <consortium name="EnsemblMetazoa"/>
        </authorList>
    </citation>
    <scope>IDENTIFICATION</scope>
    <source>
        <strain evidence="10">STECLA/ALBI9_A</strain>
    </source>
</reference>
<dbReference type="SUPFAM" id="SSF55486">
    <property type="entry name" value="Metalloproteases ('zincins'), catalytic domain"/>
    <property type="match status" value="1"/>
</dbReference>
<dbReference type="PANTHER" id="PTHR15137:SF9">
    <property type="entry name" value="TRANSCRIPTION INITIATION FACTOR TFIID SUBUNIT 2"/>
    <property type="match status" value="1"/>
</dbReference>
<dbReference type="GO" id="GO:0000976">
    <property type="term" value="F:transcription cis-regulatory region binding"/>
    <property type="evidence" value="ECO:0007669"/>
    <property type="project" value="TreeGrafter"/>
</dbReference>
<evidence type="ECO:0000313" key="10">
    <source>
        <dbReference type="EnsemblMetazoa" id="AALB004646-PA"/>
    </source>
</evidence>
<feature type="region of interest" description="Disordered" evidence="9">
    <location>
        <begin position="1166"/>
        <end position="1259"/>
    </location>
</feature>
<dbReference type="Gene3D" id="2.60.40.1730">
    <property type="entry name" value="tricorn interacting facor f3 domain"/>
    <property type="match status" value="1"/>
</dbReference>
<dbReference type="InterPro" id="IPR036047">
    <property type="entry name" value="F-box-like_dom_sf"/>
</dbReference>
<dbReference type="CDD" id="cd00875">
    <property type="entry name" value="RNA_Cyclase_Class_I"/>
    <property type="match status" value="1"/>
</dbReference>
<dbReference type="InterPro" id="IPR032675">
    <property type="entry name" value="LRR_dom_sf"/>
</dbReference>
<dbReference type="STRING" id="7167.A0A182FDQ5"/>
<dbReference type="Gene3D" id="3.80.10.10">
    <property type="entry name" value="Ribonuclease Inhibitor"/>
    <property type="match status" value="2"/>
</dbReference>
<dbReference type="GO" id="GO:0005669">
    <property type="term" value="C:transcription factor TFIID complex"/>
    <property type="evidence" value="ECO:0007669"/>
    <property type="project" value="InterPro"/>
</dbReference>
<feature type="compositionally biased region" description="Basic and acidic residues" evidence="9">
    <location>
        <begin position="1232"/>
        <end position="1259"/>
    </location>
</feature>
<evidence type="ECO:0000256" key="4">
    <source>
        <dbReference type="ARBA" id="ARBA00022786"/>
    </source>
</evidence>
<feature type="compositionally biased region" description="Basic and acidic residues" evidence="9">
    <location>
        <begin position="1033"/>
        <end position="1047"/>
    </location>
</feature>
<dbReference type="InterPro" id="IPR014782">
    <property type="entry name" value="Peptidase_M1_dom"/>
</dbReference>
<dbReference type="InterPro" id="IPR037136">
    <property type="entry name" value="RNA3'_phos_cyclase_dom_sf"/>
</dbReference>
<dbReference type="Pfam" id="PF01433">
    <property type="entry name" value="Peptidase_M1"/>
    <property type="match status" value="1"/>
</dbReference>
<keyword evidence="7" id="KW-0539">Nucleus</keyword>
<dbReference type="FunFam" id="1.10.390.10:FF:000018">
    <property type="entry name" value="transcription initiation factor TFIID subunit 2"/>
    <property type="match status" value="1"/>
</dbReference>
<dbReference type="Pfam" id="PF12937">
    <property type="entry name" value="F-box-like"/>
    <property type="match status" value="1"/>
</dbReference>
<dbReference type="PANTHER" id="PTHR15137">
    <property type="entry name" value="TRANSCRIPTION INITIATION FACTOR TFIID"/>
    <property type="match status" value="1"/>
</dbReference>
<dbReference type="GO" id="GO:0016251">
    <property type="term" value="F:RNA polymerase II general transcription initiation factor activity"/>
    <property type="evidence" value="ECO:0007669"/>
    <property type="project" value="TreeGrafter"/>
</dbReference>
<dbReference type="InterPro" id="IPR001810">
    <property type="entry name" value="F-box_dom"/>
</dbReference>
<evidence type="ECO:0000256" key="1">
    <source>
        <dbReference type="ARBA" id="ARBA00004123"/>
    </source>
</evidence>
<dbReference type="InterPro" id="IPR020719">
    <property type="entry name" value="RNA3'_term_phos_cycl-like_CS"/>
</dbReference>
<evidence type="ECO:0000256" key="5">
    <source>
        <dbReference type="ARBA" id="ARBA00023015"/>
    </source>
</evidence>
<dbReference type="SUPFAM" id="SSF48371">
    <property type="entry name" value="ARM repeat"/>
    <property type="match status" value="1"/>
</dbReference>
<dbReference type="InterPro" id="IPR037813">
    <property type="entry name" value="TAF2"/>
</dbReference>
<dbReference type="Gene3D" id="3.30.360.20">
    <property type="entry name" value="RNA 3'-terminal phosphate cyclase, insert domain"/>
    <property type="match status" value="1"/>
</dbReference>
<dbReference type="SMART" id="SM00367">
    <property type="entry name" value="LRR_CC"/>
    <property type="match status" value="6"/>
</dbReference>
<keyword evidence="5" id="KW-0805">Transcription regulation</keyword>
<dbReference type="Pfam" id="PF01137">
    <property type="entry name" value="RTC"/>
    <property type="match status" value="1"/>
</dbReference>
<dbReference type="VEuPathDB" id="VectorBase:AALB20_035429"/>
<dbReference type="Pfam" id="PF25316">
    <property type="entry name" value="TAF2_3rd"/>
    <property type="match status" value="1"/>
</dbReference>
<dbReference type="PROSITE" id="PS50181">
    <property type="entry name" value="FBOX"/>
    <property type="match status" value="1"/>
</dbReference>
<dbReference type="SUPFAM" id="SSF63737">
    <property type="entry name" value="Leukotriene A4 hydrolase N-terminal domain"/>
    <property type="match status" value="1"/>
</dbReference>
<dbReference type="VEuPathDB" id="VectorBase:AALB20_027603"/>
<proteinExistence type="inferred from homology"/>
<feature type="compositionally biased region" description="Polar residues" evidence="9">
    <location>
        <begin position="1166"/>
        <end position="1180"/>
    </location>
</feature>
<feature type="region of interest" description="Disordered" evidence="9">
    <location>
        <begin position="1659"/>
        <end position="1684"/>
    </location>
</feature>
<reference evidence="10 11" key="1">
    <citation type="journal article" date="2017" name="G3 (Bethesda)">
        <title>The Physical Genome Mapping of Anopheles albimanus Corrected Scaffold Misassemblies and Identified Interarm Rearrangements in Genus Anopheles.</title>
        <authorList>
            <person name="Artemov G.N."/>
            <person name="Peery A.N."/>
            <person name="Jiang X."/>
            <person name="Tu Z."/>
            <person name="Stegniy V.N."/>
            <person name="Sharakhova M.V."/>
            <person name="Sharakhov I.V."/>
        </authorList>
    </citation>
    <scope>NUCLEOTIDE SEQUENCE [LARGE SCALE GENOMIC DNA]</scope>
    <source>
        <strain evidence="10 11">ALBI9_A</strain>
    </source>
</reference>
<dbReference type="VEuPathDB" id="VectorBase:AALB20_032182"/>
<dbReference type="VEuPathDB" id="VectorBase:AALB004646"/>
<feature type="compositionally biased region" description="Basic residues" evidence="9">
    <location>
        <begin position="1212"/>
        <end position="1231"/>
    </location>
</feature>
<evidence type="ECO:0000256" key="7">
    <source>
        <dbReference type="ARBA" id="ARBA00023242"/>
    </source>
</evidence>
<protein>
    <recommendedName>
        <fullName evidence="3">Transcription initiation factor TFIID subunit 2</fullName>
    </recommendedName>
    <alternativeName>
        <fullName evidence="8">Transcription initiation factor TFIID 150 kDa subunit</fullName>
    </alternativeName>
</protein>
<dbReference type="InterPro" id="IPR036553">
    <property type="entry name" value="RPTC_insert"/>
</dbReference>
<feature type="compositionally biased region" description="Basic and acidic residues" evidence="9">
    <location>
        <begin position="1072"/>
        <end position="1082"/>
    </location>
</feature>
<keyword evidence="11" id="KW-1185">Reference proteome</keyword>
<comment type="subcellular location">
    <subcellularLocation>
        <location evidence="1">Nucleus</location>
    </subcellularLocation>
</comment>
<dbReference type="PROSITE" id="PS01287">
    <property type="entry name" value="RTC"/>
    <property type="match status" value="1"/>
</dbReference>
<dbReference type="SUPFAM" id="SSF55205">
    <property type="entry name" value="EPT/RTPC-like"/>
    <property type="match status" value="1"/>
</dbReference>
<dbReference type="SUPFAM" id="SSF81383">
    <property type="entry name" value="F-box domain"/>
    <property type="match status" value="1"/>
</dbReference>
<dbReference type="EnsemblMetazoa" id="AALB004646-RA">
    <property type="protein sequence ID" value="AALB004646-PA"/>
    <property type="gene ID" value="AALB004646"/>
</dbReference>
<dbReference type="Proteomes" id="UP000069272">
    <property type="component" value="Chromosome 3L"/>
</dbReference>
<dbReference type="Pfam" id="PF05189">
    <property type="entry name" value="RTC_insert"/>
    <property type="match status" value="1"/>
</dbReference>
<sequence length="2572" mass="292166">FDRRPYPSFTAHQILSLTGINFEQKSIIGFVEMTIVPTSDWLPVIKLNCRQCRIYRVILNDRCECQYYYFDPFQDICQDEKKNKSLEFFSKCHLDVARKTDADQNGGELVVVVPPEAKYLIREGRGLRVGIEFSLENPHGGIHFVIPEGEGTMEERGAHMFTYGHENSSRMWFPCIDSYSEPCTWKLEFTVDKNMTAVSCGELLETVMTPDLRRKTFHYSLSVPVCAPNIALAIGAFEILVDPHMHEVTHFCLPHLLPLMRNTVRYLHEAFEFYEEALSTRYPFSCYKQVFVDEIDSECNAYATMTILSTHLLHSIAIIDQTFHSRKVMSKVVAEQFFGCFITMENWSDAWLARGIAEYLCGLHSKKCFGNNAYRAWIRDELAEVVRYEEQYGGIILDCSQPPAPPAISAINNQPAAPMKAYNDNPFYFPIKNLHTMSPKYIVLMRKKAHLVIRMLEHRIGLELLLQVFNKQLALASNAAGTKISAGLWGHLLISTNVFTKAIFTVTGKDMAVFIDQWVRTGGHAKFTMTSVFNSKRNTIELEVRQDCVNQRGVRKYVGPLLIQLQELDGTFKHTLQIENIIVKADITCHSKSRRNKKKKIPLCTGEEVDMDLTIMAESPVLWIRLDPEMTLLRSVNIEQPDFQWQFQLRHERDVTAQLDAIQALEKYATPQARLALTDTIENERIFYEVRCQAALCLTKVANAMVTSWQGPPAMLTIFKKFFGSYSAPHIIRQNNFTNFQHYFLQKTIPVAMAGLRTAHGICPPEVIRFLLDLFKYNDNSKNHYSDNYYRAALVEALGNTITPIISVVHQGRALSSENLSADAKLVLEEVTRILNLEKHLPSYKYTVSIACLKVIRKLQKCGHLPTNPKIYRSYAAYGQYIDVRLAAMECLVDYVKIDGRWEDLEHLIELLETDPDPMARHQLGRLLIDAMPFDKGNRHRLDREELALRIFDNMNSKLSHDTKLRCDMVDLYYALYGTRMPQCLTNQELGNLLRVHKQSFGSSATDRNSRRASPSTDEIDLGPYYVTKRERRSNTPEAVDRKDSYDAARIGTSSQPTAATARSREVSPFTEDLRRQEREENERVARENQIIIETMEASIKAEAIENESKAGTKANVSSGPAPIPVPPVKEEIIDLDDTDTPTSAHEGAPPAAKKMKSEFYSDNSISLPGINTGNSQPTGPTGFEPGMFGSLASAKSGDLSDLNTSKTDGTKKKKKKDKKKHKHKHKHKHNKDKDRDRDRDKDRDRDRGKEKEKKDPNIVRVIREETQETLTMTCVGKENSFLIYKGSNFLKQRLLLSTLSGKPIEVREIRSLDETNPGLQGYEMSLLQLLDKVTNGTRTRVDRDGCSFVYQPGLLAGGIINHDCDPGRGIGYYLDVLLALGPFCKKPLQVTLTGVTNSKECPSVDHIKASAMPTLKRFLLVDDGLELKILKRGMMPDGGGEISFRCPVRKQLKAIQCTKQSMVKRIRGTAYCCKVSPAMANRAVEHAKGVMLNFLPDVYINTDQHKGKRSGNSPGYGINLVAETTDGTFFAAEALCKTMDQTGNPSIPEDVGRDAGMRLLDEIYRGGCVDSAFQWLVALYMALAQKDVSKFLIGPLSQYTIYFLQHLREFFGITFKLENAVEDESDELIDGDELAGSNKVTLTCVGIAVVMDTESITESSASSSSHGSTVGQPGEGSSGTTVASLPTDVLTTIFLNLRMPDLASVRQTCVAWYEIIINNRTLMNRFVLSLRNCRIEEGCEQWSLLLITRSTFEKLCFKSCTIGPATELWQAIGGNVVELTLNDCTLNADTLFNMLRHMRSTLRSLTLKATKFEDHSIRNVTLDFRLERLHSLTLRSIFVYNEFFHVFKHICPSLKALKLAFSSYEHWGEQLVEFVTTLRATLDAITLSYTKVSSGLLHQLARIESLRLRKVSLKSCSELKERDILELARLQPTIVHLNLDNLFSADEQFLRALSAFLPQMKRIKLRVARISNLHQSFLANLPQLNYLKITDTTHVKGNLDLSAYENASLEKLYVSAATFSRNILPRFFERCPNIRSLTLYQCTYENIHDLQLAFSHLNALEYLNLQRTFDISDSFFNRDVFDTIVMPFERIRFYPITNLRRLCYLNLSHCRDLSDQTLMALSFPLLKKIDLRGLHITEAGIVSLVTECPLLEYVHVDACKRICDNAVLSLCRDLKHLKLLNLESCKMLTDRSIEHILSHCRCLKRMQSRGSKGSICPSRYGAVSSPRPSKHVVLQDLQQGLAMLKVKRKPIYRRTMDRAVSQRLGERINRCLAAVPTDPFRVHDPGPGPSRTTEPNASKPAEDTGTHVAQPAWRQVTIEAKAKPRPMPERVENWMENFHRKPTGERIQWRSALYDMERPLARPRPDQVEQLIDVAGQDFVDWLNTLGLERSSITSQIVRQLFSIETGDELSRALTIAPKEIRAVPEQVANEWALPELSLERRITRATDRNRELVECAAKRVPFLRARQKMQPKRRRSGGGGGGQTDETGDDVPERVDVPEDLLSFRRLFKDIWHLRSVKYLIDYLERRPELPRPAFLVEKGLFEREERVGLGVPFYRKVLTQEALANSIRK</sequence>
<dbReference type="Pfam" id="PF25577">
    <property type="entry name" value="TPR_TAF2_C"/>
    <property type="match status" value="1"/>
</dbReference>
<dbReference type="InterPro" id="IPR016024">
    <property type="entry name" value="ARM-type_fold"/>
</dbReference>
<keyword evidence="4" id="KW-0833">Ubl conjugation pathway</keyword>
<accession>A0A182FDQ5</accession>
<dbReference type="Gene3D" id="1.20.1280.50">
    <property type="match status" value="1"/>
</dbReference>
<dbReference type="InterPro" id="IPR042097">
    <property type="entry name" value="Aminopeptidase_N-like_N_sf"/>
</dbReference>
<feature type="region of interest" description="Disordered" evidence="9">
    <location>
        <begin position="1138"/>
        <end position="1157"/>
    </location>
</feature>
<dbReference type="NCBIfam" id="TIGR03400">
    <property type="entry name" value="18S_RNA_Rcl1p"/>
    <property type="match status" value="1"/>
</dbReference>
<evidence type="ECO:0000256" key="6">
    <source>
        <dbReference type="ARBA" id="ARBA00023163"/>
    </source>
</evidence>
<dbReference type="CDD" id="cd09917">
    <property type="entry name" value="F-box_SF"/>
    <property type="match status" value="1"/>
</dbReference>
<dbReference type="InterPro" id="IPR013791">
    <property type="entry name" value="RNA3'-term_phos_cycl_insert"/>
</dbReference>
<dbReference type="SUPFAM" id="SSF52047">
    <property type="entry name" value="RNI-like"/>
    <property type="match status" value="2"/>
</dbReference>
<organism evidence="10 11">
    <name type="scientific">Anopheles albimanus</name>
    <name type="common">New world malaria mosquito</name>
    <dbReference type="NCBI Taxonomy" id="7167"/>
    <lineage>
        <taxon>Eukaryota</taxon>
        <taxon>Metazoa</taxon>
        <taxon>Ecdysozoa</taxon>
        <taxon>Arthropoda</taxon>
        <taxon>Hexapoda</taxon>
        <taxon>Insecta</taxon>
        <taxon>Pterygota</taxon>
        <taxon>Neoptera</taxon>
        <taxon>Endopterygota</taxon>
        <taxon>Diptera</taxon>
        <taxon>Nematocera</taxon>
        <taxon>Culicoidea</taxon>
        <taxon>Culicidae</taxon>
        <taxon>Anophelinae</taxon>
        <taxon>Anopheles</taxon>
    </lineage>
</organism>
<dbReference type="VEuPathDB" id="VectorBase:AALB20_033207"/>
<feature type="compositionally biased region" description="Polar residues" evidence="9">
    <location>
        <begin position="1052"/>
        <end position="1061"/>
    </location>
</feature>
<dbReference type="GO" id="GO:0042254">
    <property type="term" value="P:ribosome biogenesis"/>
    <property type="evidence" value="ECO:0007669"/>
    <property type="project" value="InterPro"/>
</dbReference>
<dbReference type="GO" id="GO:0003682">
    <property type="term" value="F:chromatin binding"/>
    <property type="evidence" value="ECO:0007669"/>
    <property type="project" value="TreeGrafter"/>
</dbReference>
<dbReference type="GO" id="GO:0051123">
    <property type="term" value="P:RNA polymerase II preinitiation complex assembly"/>
    <property type="evidence" value="ECO:0007669"/>
    <property type="project" value="UniProtKB-ARBA"/>
</dbReference>
<dbReference type="Gene3D" id="3.65.10.20">
    <property type="entry name" value="RNA 3'-terminal phosphate cyclase domain"/>
    <property type="match status" value="1"/>
</dbReference>
<feature type="region of interest" description="Disordered" evidence="9">
    <location>
        <begin position="2469"/>
        <end position="2495"/>
    </location>
</feature>
<dbReference type="GO" id="GO:0008270">
    <property type="term" value="F:zinc ion binding"/>
    <property type="evidence" value="ECO:0007669"/>
    <property type="project" value="InterPro"/>
</dbReference>
<evidence type="ECO:0000256" key="2">
    <source>
        <dbReference type="ARBA" id="ARBA00010937"/>
    </source>
</evidence>
<feature type="region of interest" description="Disordered" evidence="9">
    <location>
        <begin position="2278"/>
        <end position="2311"/>
    </location>
</feature>
<dbReference type="InterPro" id="IPR016443">
    <property type="entry name" value="RNA3'_term_phos_cyc_type_2"/>
</dbReference>
<comment type="similarity">
    <text evidence="2">Belongs to the TAF2 family.</text>
</comment>
<name>A0A182FDQ5_ANOAL</name>
<dbReference type="InterPro" id="IPR013792">
    <property type="entry name" value="RNA3'P_cycl/enolpyr_Trfase_a/b"/>
</dbReference>
<evidence type="ECO:0000256" key="3">
    <source>
        <dbReference type="ARBA" id="ARBA00017363"/>
    </source>
</evidence>